<comment type="catalytic activity">
    <reaction evidence="1">
        <text>Endonucleolytic cleavage of RNA, removing extra 3' nucleotides from tRNA precursor, generating 3' termini of tRNAs. A 3'-hydroxy group is left at the tRNA terminus and a 5'-phosphoryl group is left at the trailer molecule.</text>
        <dbReference type="EC" id="3.1.26.11"/>
    </reaction>
</comment>
<evidence type="ECO:0000256" key="1">
    <source>
        <dbReference type="ARBA" id="ARBA00000402"/>
    </source>
</evidence>
<dbReference type="Proteomes" id="UP000268093">
    <property type="component" value="Unassembled WGS sequence"/>
</dbReference>
<dbReference type="InterPro" id="IPR036866">
    <property type="entry name" value="RibonucZ/Hydroxyglut_hydro"/>
</dbReference>
<evidence type="ECO:0000259" key="12">
    <source>
        <dbReference type="Pfam" id="PF00753"/>
    </source>
</evidence>
<keyword evidence="5" id="KW-0819">tRNA processing</keyword>
<reference evidence="13 14" key="1">
    <citation type="journal article" date="2018" name="New Phytol.">
        <title>Phylogenomics of Endogonaceae and evolution of mycorrhizas within Mucoromycota.</title>
        <authorList>
            <person name="Chang Y."/>
            <person name="Desiro A."/>
            <person name="Na H."/>
            <person name="Sandor L."/>
            <person name="Lipzen A."/>
            <person name="Clum A."/>
            <person name="Barry K."/>
            <person name="Grigoriev I.V."/>
            <person name="Martin F.M."/>
            <person name="Stajich J.E."/>
            <person name="Smith M.E."/>
            <person name="Bonito G."/>
            <person name="Spatafora J.W."/>
        </authorList>
    </citation>
    <scope>NUCLEOTIDE SEQUENCE [LARGE SCALE GENOMIC DNA]</scope>
    <source>
        <strain evidence="13 14">GMNB39</strain>
    </source>
</reference>
<evidence type="ECO:0000256" key="8">
    <source>
        <dbReference type="ARBA" id="ARBA00022759"/>
    </source>
</evidence>
<dbReference type="Gene3D" id="3.60.15.10">
    <property type="entry name" value="Ribonuclease Z/Hydroxyacylglutathione hydrolase-like"/>
    <property type="match status" value="2"/>
</dbReference>
<keyword evidence="10" id="KW-0862">Zinc</keyword>
<evidence type="ECO:0000256" key="4">
    <source>
        <dbReference type="ARBA" id="ARBA00012477"/>
    </source>
</evidence>
<dbReference type="OrthoDB" id="527344at2759"/>
<evidence type="ECO:0000256" key="9">
    <source>
        <dbReference type="ARBA" id="ARBA00022801"/>
    </source>
</evidence>
<comment type="similarity">
    <text evidence="3">Belongs to the RNase Z family.</text>
</comment>
<dbReference type="PANTHER" id="PTHR12553:SF49">
    <property type="entry name" value="ZINC PHOSPHODIESTERASE ELAC PROTEIN 2"/>
    <property type="match status" value="1"/>
</dbReference>
<sequence>MCIENKTKLPKMGNIFLTRVDWDCVGMLMSLADQGTKNVKLLGGKNLTHFMAATRHFIYRTSMSVETHEFDHDGAEFKDENLTIRSVILLPDDYKPPSPPPTTIDPNSATLAGTKRDHDSMSEGDAHPDSLSPVAQMNYKRQILSDMFSNQAAAPVKVDEIERAAAAYTGGHPLAPLEKVPGADVRILEPTGEEGGEAILEVHGKGGGKAPAAGQRKPAKKFVMRGPKKLPRSKPVPQVISYVCQGPAYPGKFDPKAALTLGLKPGKEYGRLQQGNSVTLPDGTVIHPHQVMGSSRPGAVRQDNLLPRFHFVKLSRTRLSSYIPSLLASPAFAIHQTDDVKQQPKVVIHMLGKGVIEDENTLSAAKTTAPKASSSPPTPLPSSSSLVLTTVSSPFRNTITSPSNFSNPVRTPPPPLFSYSIPSIPSFHTSTSSSSTVPNLPRNTTPLSNLLQFQLEPSPVLSRPEQQSLFDHHNPKSKAVEILEELHEYKALAIDVRAEVAKIAATVAQREKRPGDDVVITTLGTGSAIPSKYRNVSATLLEIPDHGNVLLDAGEGTFGQMLRLMGVEGVEACLLDLRLLFVSHLHADHHLGAVKVLGRWNRVSMMGVIYGLFGRVESMLMDGFYVLQLHRDQPNATLHVVAPRMFGMWLKEYADVENFGMRKVRFVDSEDVLFSRGTRGAEARWVVLVRFGSLCCGCVGGVAQLKKFLGLTTLKTVDVIHCRWAYGISLEHASGWKIV</sequence>
<evidence type="ECO:0000313" key="14">
    <source>
        <dbReference type="Proteomes" id="UP000268093"/>
    </source>
</evidence>
<evidence type="ECO:0000256" key="6">
    <source>
        <dbReference type="ARBA" id="ARBA00022722"/>
    </source>
</evidence>
<dbReference type="PANTHER" id="PTHR12553">
    <property type="entry name" value="ZINC PHOSPHODIESTERASE ELAC PROTEIN 2"/>
    <property type="match status" value="1"/>
</dbReference>
<dbReference type="GO" id="GO:0046872">
    <property type="term" value="F:metal ion binding"/>
    <property type="evidence" value="ECO:0007669"/>
    <property type="project" value="UniProtKB-KW"/>
</dbReference>
<evidence type="ECO:0000256" key="2">
    <source>
        <dbReference type="ARBA" id="ARBA00001947"/>
    </source>
</evidence>
<feature type="compositionally biased region" description="Basic and acidic residues" evidence="11">
    <location>
        <begin position="114"/>
        <end position="128"/>
    </location>
</feature>
<accession>A0A433DJ09</accession>
<evidence type="ECO:0000256" key="7">
    <source>
        <dbReference type="ARBA" id="ARBA00022723"/>
    </source>
</evidence>
<feature type="region of interest" description="Disordered" evidence="11">
    <location>
        <begin position="205"/>
        <end position="232"/>
    </location>
</feature>
<feature type="region of interest" description="Disordered" evidence="11">
    <location>
        <begin position="366"/>
        <end position="385"/>
    </location>
</feature>
<keyword evidence="14" id="KW-1185">Reference proteome</keyword>
<keyword evidence="7" id="KW-0479">Metal-binding</keyword>
<dbReference type="EMBL" id="RBNI01001175">
    <property type="protein sequence ID" value="RUP50799.1"/>
    <property type="molecule type" value="Genomic_DNA"/>
</dbReference>
<name>A0A433DJ09_9FUNG</name>
<evidence type="ECO:0000256" key="10">
    <source>
        <dbReference type="ARBA" id="ARBA00022833"/>
    </source>
</evidence>
<feature type="domain" description="Metallo-beta-lactamase" evidence="12">
    <location>
        <begin position="535"/>
        <end position="607"/>
    </location>
</feature>
<dbReference type="SUPFAM" id="SSF56281">
    <property type="entry name" value="Metallo-hydrolase/oxidoreductase"/>
    <property type="match status" value="2"/>
</dbReference>
<dbReference type="GO" id="GO:0005739">
    <property type="term" value="C:mitochondrion"/>
    <property type="evidence" value="ECO:0007669"/>
    <property type="project" value="TreeGrafter"/>
</dbReference>
<evidence type="ECO:0000256" key="11">
    <source>
        <dbReference type="SAM" id="MobiDB-lite"/>
    </source>
</evidence>
<evidence type="ECO:0000256" key="3">
    <source>
        <dbReference type="ARBA" id="ARBA00007823"/>
    </source>
</evidence>
<dbReference type="GO" id="GO:0042781">
    <property type="term" value="F:3'-tRNA processing endoribonuclease activity"/>
    <property type="evidence" value="ECO:0007669"/>
    <property type="project" value="UniProtKB-EC"/>
</dbReference>
<dbReference type="EC" id="3.1.26.11" evidence="4"/>
<dbReference type="InterPro" id="IPR047151">
    <property type="entry name" value="RNZ2-like"/>
</dbReference>
<keyword evidence="8" id="KW-0255">Endonuclease</keyword>
<evidence type="ECO:0000256" key="5">
    <source>
        <dbReference type="ARBA" id="ARBA00022694"/>
    </source>
</evidence>
<proteinExistence type="inferred from homology"/>
<comment type="caution">
    <text evidence="13">The sequence shown here is derived from an EMBL/GenBank/DDBJ whole genome shotgun (WGS) entry which is preliminary data.</text>
</comment>
<organism evidence="13 14">
    <name type="scientific">Jimgerdemannia flammicorona</name>
    <dbReference type="NCBI Taxonomy" id="994334"/>
    <lineage>
        <taxon>Eukaryota</taxon>
        <taxon>Fungi</taxon>
        <taxon>Fungi incertae sedis</taxon>
        <taxon>Mucoromycota</taxon>
        <taxon>Mucoromycotina</taxon>
        <taxon>Endogonomycetes</taxon>
        <taxon>Endogonales</taxon>
        <taxon>Endogonaceae</taxon>
        <taxon>Jimgerdemannia</taxon>
    </lineage>
</organism>
<dbReference type="InterPro" id="IPR001279">
    <property type="entry name" value="Metallo-B-lactamas"/>
</dbReference>
<dbReference type="CDD" id="cd07718">
    <property type="entry name" value="RNaseZ_ELAC1_ELAC2-C-term-like_MBL-fold"/>
    <property type="match status" value="1"/>
</dbReference>
<evidence type="ECO:0000313" key="13">
    <source>
        <dbReference type="EMBL" id="RUP50799.1"/>
    </source>
</evidence>
<dbReference type="GO" id="GO:1990180">
    <property type="term" value="P:mitochondrial tRNA 3'-end processing"/>
    <property type="evidence" value="ECO:0007669"/>
    <property type="project" value="TreeGrafter"/>
</dbReference>
<dbReference type="AlphaFoldDB" id="A0A433DJ09"/>
<feature type="compositionally biased region" description="Basic residues" evidence="11">
    <location>
        <begin position="217"/>
        <end position="232"/>
    </location>
</feature>
<gene>
    <name evidence="13" type="ORF">BC936DRAFT_137640</name>
</gene>
<keyword evidence="6" id="KW-0540">Nuclease</keyword>
<keyword evidence="9" id="KW-0378">Hydrolase</keyword>
<protein>
    <recommendedName>
        <fullName evidence="4">ribonuclease Z</fullName>
        <ecNumber evidence="4">3.1.26.11</ecNumber>
    </recommendedName>
</protein>
<feature type="region of interest" description="Disordered" evidence="11">
    <location>
        <begin position="93"/>
        <end position="131"/>
    </location>
</feature>
<dbReference type="Pfam" id="PF00753">
    <property type="entry name" value="Lactamase_B"/>
    <property type="match status" value="1"/>
</dbReference>
<comment type="cofactor">
    <cofactor evidence="2">
        <name>Zn(2+)</name>
        <dbReference type="ChEBI" id="CHEBI:29105"/>
    </cofactor>
</comment>